<evidence type="ECO:0000313" key="1">
    <source>
        <dbReference type="EMBL" id="ASV84138.1"/>
    </source>
</evidence>
<organism evidence="1 2">
    <name type="scientific">Ochrobactrum quorumnocens</name>
    <dbReference type="NCBI Taxonomy" id="271865"/>
    <lineage>
        <taxon>Bacteria</taxon>
        <taxon>Pseudomonadati</taxon>
        <taxon>Pseudomonadota</taxon>
        <taxon>Alphaproteobacteria</taxon>
        <taxon>Hyphomicrobiales</taxon>
        <taxon>Brucellaceae</taxon>
        <taxon>Brucella/Ochrobactrum group</taxon>
        <taxon>Ochrobactrum</taxon>
    </lineage>
</organism>
<dbReference type="AlphaFoldDB" id="A0A248UBR5"/>
<dbReference type="EMBL" id="CP022603">
    <property type="protein sequence ID" value="ASV84138.1"/>
    <property type="molecule type" value="Genomic_DNA"/>
</dbReference>
<gene>
    <name evidence="1" type="ORF">CES85_4930</name>
</gene>
<protein>
    <submittedName>
        <fullName evidence="1">Uncharacterized protein</fullName>
    </submittedName>
</protein>
<sequence>MSHRLAIRGADILFARPLKEWRAKSLGLVGARIKQKPDATVYGYSRHGSVGLTE</sequence>
<dbReference type="KEGG" id="och:CES85_4930"/>
<reference evidence="1 2" key="1">
    <citation type="submission" date="2017-07" db="EMBL/GenBank/DDBJ databases">
        <title>Phylogenetic study on the rhizospheric bacterium Ochrobactrum sp. A44.</title>
        <authorList>
            <person name="Krzyzanowska D.M."/>
            <person name="Ossowicki A."/>
            <person name="Rajewska M."/>
            <person name="Maciag T."/>
            <person name="Kaczynski Z."/>
            <person name="Czerwicka M."/>
            <person name="Jafra S."/>
        </authorList>
    </citation>
    <scope>NUCLEOTIDE SEQUENCE [LARGE SCALE GENOMIC DNA]</scope>
    <source>
        <strain evidence="1 2">A44</strain>
    </source>
</reference>
<name>A0A248UBR5_9HYPH</name>
<proteinExistence type="predicted"/>
<evidence type="ECO:0000313" key="2">
    <source>
        <dbReference type="Proteomes" id="UP000215256"/>
    </source>
</evidence>
<dbReference type="Proteomes" id="UP000215256">
    <property type="component" value="Chromosome 2"/>
</dbReference>
<accession>A0A248UBR5</accession>